<dbReference type="EMBL" id="NEVP01000004">
    <property type="protein sequence ID" value="OZI53529.1"/>
    <property type="molecule type" value="Genomic_DNA"/>
</dbReference>
<accession>A0A261TV48</accession>
<feature type="chain" id="PRO_5012831043" description="Histidine phosphatase family protein" evidence="1">
    <location>
        <begin position="34"/>
        <end position="221"/>
    </location>
</feature>
<dbReference type="Proteomes" id="UP000216913">
    <property type="component" value="Unassembled WGS sequence"/>
</dbReference>
<dbReference type="RefSeq" id="WP_094799036.1">
    <property type="nucleotide sequence ID" value="NZ_NEVP01000004.1"/>
</dbReference>
<name>A0A261TV48_9BORD</name>
<dbReference type="AlphaFoldDB" id="A0A261TV48"/>
<organism evidence="2 3">
    <name type="scientific">Bordetella genomosp. 5</name>
    <dbReference type="NCBI Taxonomy" id="1395608"/>
    <lineage>
        <taxon>Bacteria</taxon>
        <taxon>Pseudomonadati</taxon>
        <taxon>Pseudomonadota</taxon>
        <taxon>Betaproteobacteria</taxon>
        <taxon>Burkholderiales</taxon>
        <taxon>Alcaligenaceae</taxon>
        <taxon>Bordetella</taxon>
    </lineage>
</organism>
<gene>
    <name evidence="2" type="ORF">CAL25_06005</name>
</gene>
<keyword evidence="1" id="KW-0732">Signal</keyword>
<evidence type="ECO:0000313" key="3">
    <source>
        <dbReference type="Proteomes" id="UP000216913"/>
    </source>
</evidence>
<sequence length="221" mass="23385">MHARSQRVCRGGALSGSVAALALLAGCGSTAWFQDEGPALTPAPGATTFVFIRHAEVPVAGLGQLSCRGLNRAIALVQRLPRRVGPPQAVFAPSPAVQKMESGQAYSYVRPLATVTPLAVQYGLPVQAQIGYDDAKGLANALDAADLRGRTVVIAWDHRTLPEAVRLILDRHQGPSASVPAWRGSDFDSIYVVRVPANKGPAAFIQMSQELDRLPQTCPGT</sequence>
<comment type="caution">
    <text evidence="2">The sequence shown here is derived from an EMBL/GenBank/DDBJ whole genome shotgun (WGS) entry which is preliminary data.</text>
</comment>
<feature type="signal peptide" evidence="1">
    <location>
        <begin position="1"/>
        <end position="33"/>
    </location>
</feature>
<dbReference type="PROSITE" id="PS51257">
    <property type="entry name" value="PROKAR_LIPOPROTEIN"/>
    <property type="match status" value="1"/>
</dbReference>
<evidence type="ECO:0000313" key="2">
    <source>
        <dbReference type="EMBL" id="OZI53529.1"/>
    </source>
</evidence>
<evidence type="ECO:0000256" key="1">
    <source>
        <dbReference type="SAM" id="SignalP"/>
    </source>
</evidence>
<evidence type="ECO:0008006" key="4">
    <source>
        <dbReference type="Google" id="ProtNLM"/>
    </source>
</evidence>
<proteinExistence type="predicted"/>
<protein>
    <recommendedName>
        <fullName evidence="4">Histidine phosphatase family protein</fullName>
    </recommendedName>
</protein>
<reference evidence="2 3" key="1">
    <citation type="submission" date="2017-05" db="EMBL/GenBank/DDBJ databases">
        <title>Complete and WGS of Bordetella genogroups.</title>
        <authorList>
            <person name="Spilker T."/>
            <person name="LiPuma J."/>
        </authorList>
    </citation>
    <scope>NUCLEOTIDE SEQUENCE [LARGE SCALE GENOMIC DNA]</scope>
    <source>
        <strain evidence="2 3">AU10456</strain>
    </source>
</reference>
<keyword evidence="3" id="KW-1185">Reference proteome</keyword>